<name>A0A133PP44_9FIRM</name>
<dbReference type="PATRIC" id="fig|54005.3.peg.829"/>
<keyword evidence="2" id="KW-0472">Membrane</keyword>
<organism evidence="3">
    <name type="scientific">Peptoniphilus harei</name>
    <dbReference type="NCBI Taxonomy" id="54005"/>
    <lineage>
        <taxon>Bacteria</taxon>
        <taxon>Bacillati</taxon>
        <taxon>Bacillota</taxon>
        <taxon>Tissierellia</taxon>
        <taxon>Tissierellales</taxon>
        <taxon>Peptoniphilaceae</taxon>
        <taxon>Peptoniphilus</taxon>
    </lineage>
</organism>
<feature type="transmembrane region" description="Helical" evidence="2">
    <location>
        <begin position="21"/>
        <end position="40"/>
    </location>
</feature>
<feature type="compositionally biased region" description="Basic and acidic residues" evidence="1">
    <location>
        <begin position="172"/>
        <end position="201"/>
    </location>
</feature>
<comment type="caution">
    <text evidence="3">The sequence shown here is derived from an EMBL/GenBank/DDBJ whole genome shotgun (WGS) entry which is preliminary data.</text>
</comment>
<evidence type="ECO:0000313" key="4">
    <source>
        <dbReference type="Proteomes" id="UP000070174"/>
    </source>
</evidence>
<protein>
    <submittedName>
        <fullName evidence="3">Uncharacterized protein</fullName>
    </submittedName>
</protein>
<reference evidence="3 4" key="1">
    <citation type="submission" date="2016-01" db="EMBL/GenBank/DDBJ databases">
        <authorList>
            <person name="Oliw E.H."/>
        </authorList>
    </citation>
    <scope>NUCLEOTIDE SEQUENCE [LARGE SCALE GENOMIC DNA]</scope>
    <source>
        <strain evidence="3 4">CMW7756A</strain>
    </source>
</reference>
<gene>
    <name evidence="3" type="ORF">HMPREF3229_00843</name>
</gene>
<sequence>MDIYDVFCKKIGYRKLSKREKILFSILILLVIEFLFYNFLLKDQVQSTSEANLKENLSPIEEEFTYKGFDDFSQDKLEKISSESNISKDSFSKDSQSDIESLIISGRVRSLDLNTIEGLTNYYGYSNIDILRSDEGNFTYRFKAEKPSKAIYYNDLKKAYFGENNLKEEVKPEEEKKVASQEPKAEKITNTKKNIKIENKKQTKASKKTNNKGKAQIKGQEEKINNLNKNNFAKSPSNLSNEKKSESIYDIAFNKEDEGLKFVESEGIKLDYYPEDKVTSVYVSKNDLKGLVKLGVDRHCNGVSLSIYIPNKSFKEMGTINIARNYLPYRGEILENNWTRIDLYQDDMSYIYFTPEDNKDLLIFIKEVDYHEEERSLYPN</sequence>
<feature type="compositionally biased region" description="Polar residues" evidence="1">
    <location>
        <begin position="225"/>
        <end position="240"/>
    </location>
</feature>
<dbReference type="AlphaFoldDB" id="A0A133PP44"/>
<evidence type="ECO:0000256" key="1">
    <source>
        <dbReference type="SAM" id="MobiDB-lite"/>
    </source>
</evidence>
<evidence type="ECO:0000256" key="2">
    <source>
        <dbReference type="SAM" id="Phobius"/>
    </source>
</evidence>
<keyword evidence="2" id="KW-0812">Transmembrane</keyword>
<keyword evidence="2" id="KW-1133">Transmembrane helix</keyword>
<evidence type="ECO:0000313" key="3">
    <source>
        <dbReference type="EMBL" id="KXA30380.1"/>
    </source>
</evidence>
<accession>A0A133PP44</accession>
<proteinExistence type="predicted"/>
<dbReference type="EMBL" id="LRQE01000025">
    <property type="protein sequence ID" value="KXA30380.1"/>
    <property type="molecule type" value="Genomic_DNA"/>
</dbReference>
<feature type="compositionally biased region" description="Basic residues" evidence="1">
    <location>
        <begin position="202"/>
        <end position="211"/>
    </location>
</feature>
<dbReference type="RefSeq" id="WP_060800028.1">
    <property type="nucleotide sequence ID" value="NZ_KQ957097.1"/>
</dbReference>
<feature type="region of interest" description="Disordered" evidence="1">
    <location>
        <begin position="172"/>
        <end position="240"/>
    </location>
</feature>
<dbReference type="Proteomes" id="UP000070174">
    <property type="component" value="Unassembled WGS sequence"/>
</dbReference>